<dbReference type="AlphaFoldDB" id="A0A9W8LRY2"/>
<feature type="transmembrane region" description="Helical" evidence="8">
    <location>
        <begin position="82"/>
        <end position="106"/>
    </location>
</feature>
<feature type="transmembrane region" description="Helical" evidence="8">
    <location>
        <begin position="298"/>
        <end position="322"/>
    </location>
</feature>
<protein>
    <recommendedName>
        <fullName evidence="9">Amino acid permease/ SLC12A domain-containing protein</fullName>
    </recommendedName>
</protein>
<dbReference type="GO" id="GO:0015171">
    <property type="term" value="F:amino acid transmembrane transporter activity"/>
    <property type="evidence" value="ECO:0007669"/>
    <property type="project" value="TreeGrafter"/>
</dbReference>
<evidence type="ECO:0000313" key="11">
    <source>
        <dbReference type="Proteomes" id="UP001140094"/>
    </source>
</evidence>
<feature type="transmembrane region" description="Helical" evidence="8">
    <location>
        <begin position="154"/>
        <end position="184"/>
    </location>
</feature>
<evidence type="ECO:0000256" key="7">
    <source>
        <dbReference type="SAM" id="MobiDB-lite"/>
    </source>
</evidence>
<dbReference type="EMBL" id="JANBUO010000510">
    <property type="protein sequence ID" value="KAJ2803559.1"/>
    <property type="molecule type" value="Genomic_DNA"/>
</dbReference>
<evidence type="ECO:0000256" key="2">
    <source>
        <dbReference type="ARBA" id="ARBA00022448"/>
    </source>
</evidence>
<feature type="transmembrane region" description="Helical" evidence="8">
    <location>
        <begin position="112"/>
        <end position="133"/>
    </location>
</feature>
<feature type="transmembrane region" description="Helical" evidence="8">
    <location>
        <begin position="430"/>
        <end position="454"/>
    </location>
</feature>
<dbReference type="Proteomes" id="UP001140094">
    <property type="component" value="Unassembled WGS sequence"/>
</dbReference>
<dbReference type="PANTHER" id="PTHR43341:SF1">
    <property type="entry name" value="GENERAL AMINO-ACID PERMEASE GAP1"/>
    <property type="match status" value="1"/>
</dbReference>
<reference evidence="10" key="1">
    <citation type="submission" date="2022-07" db="EMBL/GenBank/DDBJ databases">
        <title>Phylogenomic reconstructions and comparative analyses of Kickxellomycotina fungi.</title>
        <authorList>
            <person name="Reynolds N.K."/>
            <person name="Stajich J.E."/>
            <person name="Barry K."/>
            <person name="Grigoriev I.V."/>
            <person name="Crous P."/>
            <person name="Smith M.E."/>
        </authorList>
    </citation>
    <scope>NUCLEOTIDE SEQUENCE</scope>
    <source>
        <strain evidence="10">NRRL 1565</strain>
    </source>
</reference>
<feature type="transmembrane region" description="Helical" evidence="8">
    <location>
        <begin position="360"/>
        <end position="382"/>
    </location>
</feature>
<sequence>MAATTGRPSTSSGASTPTRDPEHPRSVALHGADIAGQAKRQIWHALRRRKTETLVSDESKKPKHELALVSPLRPPALPAWRIVMAMLGGSLNASFLIAGSLTIKFGGPGGSLVAYVIAVAVLYMATTSLMEVASRMPDDLPYYMYGRQIFGRAVGAALAWCYWLLWIVILVYEIVASGFIMAFWLPDVDRAMWCVLLLIACIIIVVLDSRLYSVVECTLTLVIICAIITSIIVGALIAAGKLGDHKYGLETWRSDGGPFVGGVLGVIGASIFANFAVQGAEVGAIMALKSPSRRSRRLVPLAICGAFALLLWSSTFVTGLVLPPSDPWFDKESFDSADGSAFTYIFEKAEIHPASHVVNAILLLSALFDACIALYISTTILQDLAARRLAPKGLQNPTNGRKLSPYSMGVCCILTLGIWALTFIRVESAVALMAGVIGTSGFITWGAIALMHCIMRWSKKHRHPADNSSNTTLASSAGIYKAPLFPLGPLFCLVHEVAIIAGIIYIAAWMDFDVYVFLFGTMQIFVFIALIGFAALIQHFGYCLC</sequence>
<evidence type="ECO:0000256" key="1">
    <source>
        <dbReference type="ARBA" id="ARBA00004141"/>
    </source>
</evidence>
<evidence type="ECO:0000259" key="9">
    <source>
        <dbReference type="Pfam" id="PF00324"/>
    </source>
</evidence>
<organism evidence="10 11">
    <name type="scientific">Coemansia guatemalensis</name>
    <dbReference type="NCBI Taxonomy" id="2761395"/>
    <lineage>
        <taxon>Eukaryota</taxon>
        <taxon>Fungi</taxon>
        <taxon>Fungi incertae sedis</taxon>
        <taxon>Zoopagomycota</taxon>
        <taxon>Kickxellomycotina</taxon>
        <taxon>Kickxellomycetes</taxon>
        <taxon>Kickxellales</taxon>
        <taxon>Kickxellaceae</taxon>
        <taxon>Coemansia</taxon>
    </lineage>
</organism>
<dbReference type="OrthoDB" id="3900342at2759"/>
<feature type="transmembrane region" description="Helical" evidence="8">
    <location>
        <begin position="259"/>
        <end position="277"/>
    </location>
</feature>
<name>A0A9W8LRY2_9FUNG</name>
<feature type="region of interest" description="Disordered" evidence="7">
    <location>
        <begin position="1"/>
        <end position="27"/>
    </location>
</feature>
<feature type="transmembrane region" description="Helical" evidence="8">
    <location>
        <begin position="514"/>
        <end position="537"/>
    </location>
</feature>
<feature type="transmembrane region" description="Helical" evidence="8">
    <location>
        <begin position="219"/>
        <end position="239"/>
    </location>
</feature>
<evidence type="ECO:0000256" key="8">
    <source>
        <dbReference type="SAM" id="Phobius"/>
    </source>
</evidence>
<dbReference type="GO" id="GO:0016020">
    <property type="term" value="C:membrane"/>
    <property type="evidence" value="ECO:0007669"/>
    <property type="project" value="UniProtKB-SubCell"/>
</dbReference>
<gene>
    <name evidence="10" type="ORF">H4R20_002844</name>
</gene>
<evidence type="ECO:0000256" key="6">
    <source>
        <dbReference type="ARBA" id="ARBA00023136"/>
    </source>
</evidence>
<feature type="transmembrane region" description="Helical" evidence="8">
    <location>
        <begin position="484"/>
        <end position="508"/>
    </location>
</feature>
<feature type="compositionally biased region" description="Polar residues" evidence="7">
    <location>
        <begin position="1"/>
        <end position="18"/>
    </location>
</feature>
<comment type="subcellular location">
    <subcellularLocation>
        <location evidence="1">Membrane</location>
        <topology evidence="1">Multi-pass membrane protein</topology>
    </subcellularLocation>
</comment>
<feature type="domain" description="Amino acid permease/ SLC12A" evidence="9">
    <location>
        <begin position="82"/>
        <end position="526"/>
    </location>
</feature>
<keyword evidence="11" id="KW-1185">Reference proteome</keyword>
<keyword evidence="2" id="KW-0813">Transport</keyword>
<keyword evidence="3 8" id="KW-0812">Transmembrane</keyword>
<evidence type="ECO:0000313" key="10">
    <source>
        <dbReference type="EMBL" id="KAJ2803559.1"/>
    </source>
</evidence>
<feature type="transmembrane region" description="Helical" evidence="8">
    <location>
        <begin position="403"/>
        <end position="424"/>
    </location>
</feature>
<keyword evidence="5 8" id="KW-1133">Transmembrane helix</keyword>
<dbReference type="PANTHER" id="PTHR43341">
    <property type="entry name" value="AMINO ACID PERMEASE"/>
    <property type="match status" value="1"/>
</dbReference>
<accession>A0A9W8LRY2</accession>
<evidence type="ECO:0000256" key="5">
    <source>
        <dbReference type="ARBA" id="ARBA00022989"/>
    </source>
</evidence>
<keyword evidence="6 8" id="KW-0472">Membrane</keyword>
<dbReference type="InterPro" id="IPR004841">
    <property type="entry name" value="AA-permease/SLC12A_dom"/>
</dbReference>
<dbReference type="Pfam" id="PF00324">
    <property type="entry name" value="AA_permease"/>
    <property type="match status" value="1"/>
</dbReference>
<feature type="transmembrane region" description="Helical" evidence="8">
    <location>
        <begin position="190"/>
        <end position="207"/>
    </location>
</feature>
<comment type="caution">
    <text evidence="10">The sequence shown here is derived from an EMBL/GenBank/DDBJ whole genome shotgun (WGS) entry which is preliminary data.</text>
</comment>
<evidence type="ECO:0000256" key="3">
    <source>
        <dbReference type="ARBA" id="ARBA00022692"/>
    </source>
</evidence>
<dbReference type="InterPro" id="IPR050524">
    <property type="entry name" value="APC_YAT"/>
</dbReference>
<keyword evidence="4" id="KW-0029">Amino-acid transport</keyword>
<evidence type="ECO:0000256" key="4">
    <source>
        <dbReference type="ARBA" id="ARBA00022970"/>
    </source>
</evidence>
<proteinExistence type="predicted"/>
<dbReference type="Gene3D" id="1.20.1740.10">
    <property type="entry name" value="Amino acid/polyamine transporter I"/>
    <property type="match status" value="1"/>
</dbReference>